<dbReference type="InterPro" id="IPR013216">
    <property type="entry name" value="Methyltransf_11"/>
</dbReference>
<dbReference type="EMBL" id="JACYTR010000001">
    <property type="protein sequence ID" value="MBD8524194.1"/>
    <property type="molecule type" value="Genomic_DNA"/>
</dbReference>
<dbReference type="AlphaFoldDB" id="A0AAW3ZEU5"/>
<keyword evidence="3" id="KW-0489">Methyltransferase</keyword>
<evidence type="ECO:0000256" key="1">
    <source>
        <dbReference type="SAM" id="Phobius"/>
    </source>
</evidence>
<keyword evidence="3" id="KW-0808">Transferase</keyword>
<proteinExistence type="predicted"/>
<evidence type="ECO:0000313" key="4">
    <source>
        <dbReference type="Proteomes" id="UP000613768"/>
    </source>
</evidence>
<keyword evidence="1" id="KW-0812">Transmembrane</keyword>
<feature type="transmembrane region" description="Helical" evidence="1">
    <location>
        <begin position="156"/>
        <end position="179"/>
    </location>
</feature>
<dbReference type="Proteomes" id="UP000613768">
    <property type="component" value="Unassembled WGS sequence"/>
</dbReference>
<keyword evidence="4" id="KW-1185">Reference proteome</keyword>
<comment type="caution">
    <text evidence="3">The sequence shown here is derived from an EMBL/GenBank/DDBJ whole genome shotgun (WGS) entry which is preliminary data.</text>
</comment>
<dbReference type="GO" id="GO:0032259">
    <property type="term" value="P:methylation"/>
    <property type="evidence" value="ECO:0007669"/>
    <property type="project" value="UniProtKB-KW"/>
</dbReference>
<reference evidence="3 4" key="1">
    <citation type="submission" date="2020-09" db="EMBL/GenBank/DDBJ databases">
        <title>Pseudoxanthomonas sp. CAU 1598 isolated from sand of Yaerae Beach.</title>
        <authorList>
            <person name="Kim W."/>
        </authorList>
    </citation>
    <scope>NUCLEOTIDE SEQUENCE [LARGE SCALE GENOMIC DNA]</scope>
    <source>
        <strain evidence="3 4">CAU 1598</strain>
    </source>
</reference>
<sequence length="199" mass="21565">MLDIGCADRWLQRVLPDDCRYIGLDYLATGKFMYASRPDVFADAACLPLADGAVDVVTIFDVVEHLYAPQRALTEIARVLRPQGKLILSMPFLYPVHDAPHDYQRYTLYGIERELAAAGLRPSSLRPSLGSAESAGLVANLAIAGMGLEAIKRRSLGVVFLPLIGIAVPAINLAAWVAARLLPSWSALTAGYLVVAYKP</sequence>
<dbReference type="SUPFAM" id="SSF53335">
    <property type="entry name" value="S-adenosyl-L-methionine-dependent methyltransferases"/>
    <property type="match status" value="1"/>
</dbReference>
<dbReference type="InterPro" id="IPR029063">
    <property type="entry name" value="SAM-dependent_MTases_sf"/>
</dbReference>
<evidence type="ECO:0000259" key="2">
    <source>
        <dbReference type="Pfam" id="PF08241"/>
    </source>
</evidence>
<evidence type="ECO:0000313" key="3">
    <source>
        <dbReference type="EMBL" id="MBD8524194.1"/>
    </source>
</evidence>
<keyword evidence="1" id="KW-0472">Membrane</keyword>
<organism evidence="3 4">
    <name type="scientific">Pseudomarimonas arenosa</name>
    <dbReference type="NCBI Taxonomy" id="2774145"/>
    <lineage>
        <taxon>Bacteria</taxon>
        <taxon>Pseudomonadati</taxon>
        <taxon>Pseudomonadota</taxon>
        <taxon>Gammaproteobacteria</taxon>
        <taxon>Lysobacterales</taxon>
        <taxon>Lysobacteraceae</taxon>
        <taxon>Pseudomarimonas</taxon>
    </lineage>
</organism>
<protein>
    <submittedName>
        <fullName evidence="3">Class I SAM-dependent methyltransferase</fullName>
    </submittedName>
</protein>
<feature type="domain" description="Methyltransferase type 11" evidence="2">
    <location>
        <begin position="2"/>
        <end position="88"/>
    </location>
</feature>
<dbReference type="GO" id="GO:0008757">
    <property type="term" value="F:S-adenosylmethionine-dependent methyltransferase activity"/>
    <property type="evidence" value="ECO:0007669"/>
    <property type="project" value="InterPro"/>
</dbReference>
<keyword evidence="1" id="KW-1133">Transmembrane helix</keyword>
<gene>
    <name evidence="3" type="ORF">IFO71_00415</name>
</gene>
<accession>A0AAW3ZEU5</accession>
<name>A0AAW3ZEU5_9GAMM</name>
<dbReference type="Pfam" id="PF08241">
    <property type="entry name" value="Methyltransf_11"/>
    <property type="match status" value="1"/>
</dbReference>
<dbReference type="Gene3D" id="3.40.50.150">
    <property type="entry name" value="Vaccinia Virus protein VP39"/>
    <property type="match status" value="1"/>
</dbReference>